<evidence type="ECO:0000313" key="3">
    <source>
        <dbReference type="Proteomes" id="UP000319812"/>
    </source>
</evidence>
<reference evidence="2 3" key="1">
    <citation type="submission" date="2019-06" db="EMBL/GenBank/DDBJ databases">
        <title>Whole genome shotgun sequence of Halomonas halmophila NBRC 15537.</title>
        <authorList>
            <person name="Hosoyama A."/>
            <person name="Uohara A."/>
            <person name="Ohji S."/>
            <person name="Ichikawa N."/>
        </authorList>
    </citation>
    <scope>NUCLEOTIDE SEQUENCE [LARGE SCALE GENOMIC DNA]</scope>
    <source>
        <strain evidence="2 3">NBRC 15537</strain>
    </source>
</reference>
<feature type="transmembrane region" description="Helical" evidence="1">
    <location>
        <begin position="56"/>
        <end position="82"/>
    </location>
</feature>
<gene>
    <name evidence="2" type="ORF">HHA01_06460</name>
</gene>
<dbReference type="AlphaFoldDB" id="A0A4Y4EV34"/>
<keyword evidence="1" id="KW-0472">Membrane</keyword>
<keyword evidence="3" id="KW-1185">Reference proteome</keyword>
<accession>A0A4Y4EV34</accession>
<sequence length="233" mass="25543">MNTVMELALSFPLIVFTLLLGLLALYWLLVMLRLVPTELFERDSLKEDHLASTMVTLGFAGVPVSMALSVLTILAGLVTLAIEWLLLSRISLGLFRVPAGVVVLWAAFALASPLSAALCRRLHGRLHRHPTLSRRCLLGETVRVVDVTEDRGATAVLDDDEHRQVVLKGKSGNQPRPGDRRVLVKYLGDVGAYRSVLEQDYLDARTRLVKLRLVGHEGASSEPRSRNGSSSSA</sequence>
<feature type="transmembrane region" description="Helical" evidence="1">
    <location>
        <begin position="12"/>
        <end position="35"/>
    </location>
</feature>
<dbReference type="OrthoDB" id="6166840at2"/>
<feature type="transmembrane region" description="Helical" evidence="1">
    <location>
        <begin position="94"/>
        <end position="119"/>
    </location>
</feature>
<comment type="caution">
    <text evidence="2">The sequence shown here is derived from an EMBL/GenBank/DDBJ whole genome shotgun (WGS) entry which is preliminary data.</text>
</comment>
<evidence type="ECO:0000256" key="1">
    <source>
        <dbReference type="SAM" id="Phobius"/>
    </source>
</evidence>
<proteinExistence type="predicted"/>
<evidence type="ECO:0000313" key="2">
    <source>
        <dbReference type="EMBL" id="GED21669.1"/>
    </source>
</evidence>
<dbReference type="EMBL" id="BJOC01000011">
    <property type="protein sequence ID" value="GED21669.1"/>
    <property type="molecule type" value="Genomic_DNA"/>
</dbReference>
<name>A0A4Y4EV34_9GAMM</name>
<dbReference type="Proteomes" id="UP000319812">
    <property type="component" value="Unassembled WGS sequence"/>
</dbReference>
<organism evidence="2 3">
    <name type="scientific">Halomonas halmophila</name>
    <dbReference type="NCBI Taxonomy" id="252"/>
    <lineage>
        <taxon>Bacteria</taxon>
        <taxon>Pseudomonadati</taxon>
        <taxon>Pseudomonadota</taxon>
        <taxon>Gammaproteobacteria</taxon>
        <taxon>Oceanospirillales</taxon>
        <taxon>Halomonadaceae</taxon>
        <taxon>Halomonas</taxon>
    </lineage>
</organism>
<keyword evidence="1" id="KW-0812">Transmembrane</keyword>
<keyword evidence="1" id="KW-1133">Transmembrane helix</keyword>
<protein>
    <recommendedName>
        <fullName evidence="4">DUF1449 domain-containing protein</fullName>
    </recommendedName>
</protein>
<evidence type="ECO:0008006" key="4">
    <source>
        <dbReference type="Google" id="ProtNLM"/>
    </source>
</evidence>
<dbReference type="RefSeq" id="WP_141317678.1">
    <property type="nucleotide sequence ID" value="NZ_BJOC01000011.1"/>
</dbReference>